<accession>A0ABQ8H807</accession>
<evidence type="ECO:0000313" key="4">
    <source>
        <dbReference type="Proteomes" id="UP000827721"/>
    </source>
</evidence>
<gene>
    <name evidence="3" type="ORF">JRO89_XS13G0121100</name>
</gene>
<evidence type="ECO:0000313" key="3">
    <source>
        <dbReference type="EMBL" id="KAH7550022.1"/>
    </source>
</evidence>
<organism evidence="3 4">
    <name type="scientific">Xanthoceras sorbifolium</name>
    <dbReference type="NCBI Taxonomy" id="99658"/>
    <lineage>
        <taxon>Eukaryota</taxon>
        <taxon>Viridiplantae</taxon>
        <taxon>Streptophyta</taxon>
        <taxon>Embryophyta</taxon>
        <taxon>Tracheophyta</taxon>
        <taxon>Spermatophyta</taxon>
        <taxon>Magnoliopsida</taxon>
        <taxon>eudicotyledons</taxon>
        <taxon>Gunneridae</taxon>
        <taxon>Pentapetalae</taxon>
        <taxon>rosids</taxon>
        <taxon>malvids</taxon>
        <taxon>Sapindales</taxon>
        <taxon>Sapindaceae</taxon>
        <taxon>Xanthoceroideae</taxon>
        <taxon>Xanthoceras</taxon>
    </lineage>
</organism>
<evidence type="ECO:0000256" key="2">
    <source>
        <dbReference type="SAM" id="MobiDB-lite"/>
    </source>
</evidence>
<protein>
    <submittedName>
        <fullName evidence="3">Uncharacterized protein</fullName>
    </submittedName>
</protein>
<feature type="compositionally biased region" description="Polar residues" evidence="2">
    <location>
        <begin position="139"/>
        <end position="157"/>
    </location>
</feature>
<comment type="caution">
    <text evidence="3">The sequence shown here is derived from an EMBL/GenBank/DDBJ whole genome shotgun (WGS) entry which is preliminary data.</text>
</comment>
<sequence>MCIQRFTPTLKRQIHSTRRMLIVWNPIAIEHGEKLKRWDLDLPQAEFAYNTLPKLNKAEENLAKKVQQVHSEVRANLEVANAQYKEAIDQHRRKKEFKEGDLVMAYLYDWNISNTFNVSNLSEYHKDIPIYPANSGTSSFPSWSEQNSSPWTNNNVNRASDRSCRCRKSSQKSYDQSVAAAEQSLYETYAIKEDEKVLEPEIVEGIENHGDFFVGMVQRARVAETVKSNEEDNIGGLDVFKTTATVNVVMVKVVIDTSNSENLVSKELVKKLKLPTQKHLQPYSLRWIRKMDEEIDMVTETDKQSCRALSRKTTLLVTIAVEVTSFEFLREHYTEDTDFQQMWNLCCEHQDAGDFLIHNVYLFKSDNYVHSEVRANLEVANAQYKEAIDQHRHKKEVTWKSNDNAYVLQLPDDWNISNTFNVSNLFEYHEDIPIYLANSGMSSFPSGRD</sequence>
<feature type="region of interest" description="Disordered" evidence="2">
    <location>
        <begin position="139"/>
        <end position="163"/>
    </location>
</feature>
<evidence type="ECO:0000256" key="1">
    <source>
        <dbReference type="SAM" id="Coils"/>
    </source>
</evidence>
<name>A0ABQ8H807_9ROSI</name>
<dbReference type="EMBL" id="JAFEMO010000013">
    <property type="protein sequence ID" value="KAH7550022.1"/>
    <property type="molecule type" value="Genomic_DNA"/>
</dbReference>
<feature type="coiled-coil region" evidence="1">
    <location>
        <begin position="70"/>
        <end position="101"/>
    </location>
</feature>
<dbReference type="Proteomes" id="UP000827721">
    <property type="component" value="Unassembled WGS sequence"/>
</dbReference>
<keyword evidence="4" id="KW-1185">Reference proteome</keyword>
<proteinExistence type="predicted"/>
<keyword evidence="1" id="KW-0175">Coiled coil</keyword>
<reference evidence="3 4" key="1">
    <citation type="submission" date="2021-02" db="EMBL/GenBank/DDBJ databases">
        <title>Plant Genome Project.</title>
        <authorList>
            <person name="Zhang R.-G."/>
        </authorList>
    </citation>
    <scope>NUCLEOTIDE SEQUENCE [LARGE SCALE GENOMIC DNA]</scope>
    <source>
        <tissue evidence="3">Leaves</tissue>
    </source>
</reference>